<evidence type="ECO:0000313" key="2">
    <source>
        <dbReference type="EMBL" id="KAG2987864.1"/>
    </source>
</evidence>
<organism evidence="2 3">
    <name type="scientific">Phytophthora cactorum</name>
    <dbReference type="NCBI Taxonomy" id="29920"/>
    <lineage>
        <taxon>Eukaryota</taxon>
        <taxon>Sar</taxon>
        <taxon>Stramenopiles</taxon>
        <taxon>Oomycota</taxon>
        <taxon>Peronosporomycetes</taxon>
        <taxon>Peronosporales</taxon>
        <taxon>Peronosporaceae</taxon>
        <taxon>Phytophthora</taxon>
    </lineage>
</organism>
<comment type="caution">
    <text evidence="2">The sequence shown here is derived from an EMBL/GenBank/DDBJ whole genome shotgun (WGS) entry which is preliminary data.</text>
</comment>
<dbReference type="EMBL" id="RCMI01000250">
    <property type="protein sequence ID" value="KAG2922464.1"/>
    <property type="molecule type" value="Genomic_DNA"/>
</dbReference>
<protein>
    <submittedName>
        <fullName evidence="2">Uncharacterized protein</fullName>
    </submittedName>
</protein>
<dbReference type="AlphaFoldDB" id="A0A8T1G6R6"/>
<dbReference type="EMBL" id="RCML01000164">
    <property type="protein sequence ID" value="KAG2987864.1"/>
    <property type="molecule type" value="Genomic_DNA"/>
</dbReference>
<evidence type="ECO:0000313" key="3">
    <source>
        <dbReference type="Proteomes" id="UP000697107"/>
    </source>
</evidence>
<dbReference type="Proteomes" id="UP000774804">
    <property type="component" value="Unassembled WGS sequence"/>
</dbReference>
<dbReference type="Proteomes" id="UP000697107">
    <property type="component" value="Unassembled WGS sequence"/>
</dbReference>
<reference evidence="2" key="1">
    <citation type="submission" date="2018-10" db="EMBL/GenBank/DDBJ databases">
        <title>Effector identification in a new, highly contiguous assembly of the strawberry crown rot pathogen Phytophthora cactorum.</title>
        <authorList>
            <person name="Armitage A.D."/>
            <person name="Nellist C.F."/>
            <person name="Bates H."/>
            <person name="Vickerstaff R.J."/>
            <person name="Harrison R.J."/>
        </authorList>
    </citation>
    <scope>NUCLEOTIDE SEQUENCE</scope>
    <source>
        <strain evidence="1">4032</strain>
        <strain evidence="2">P415</strain>
    </source>
</reference>
<accession>A0A8T1G6R6</accession>
<name>A0A8T1G6R6_9STRA</name>
<evidence type="ECO:0000313" key="1">
    <source>
        <dbReference type="EMBL" id="KAG2922464.1"/>
    </source>
</evidence>
<sequence length="188" mass="20955">MPDSSHKSQLLHNIVCGGVEGGFPIYASQTEVIRVVHVRVAEEVSTTYRAALAVIRDAHLRWVYEENGAIPCFFQHELGHCIDFYTLSQNLQLWKSLVRPLPPAKHIIPSLLVKLFALMEKPNTVALPVARLAVARRTLATPAQDTKHAFSAVIVKSLSVRLLHGTERFLATIVPHGKGLIHAKYRSR</sequence>
<proteinExistence type="predicted"/>
<gene>
    <name evidence="1" type="ORF">PC115_g9220</name>
    <name evidence="2" type="ORF">PC118_g7069</name>
</gene>